<evidence type="ECO:0000313" key="3">
    <source>
        <dbReference type="Proteomes" id="UP000275401"/>
    </source>
</evidence>
<evidence type="ECO:0000256" key="1">
    <source>
        <dbReference type="SAM" id="MobiDB-lite"/>
    </source>
</evidence>
<dbReference type="AlphaFoldDB" id="A0A3M8SIQ7"/>
<accession>A0A3M8SIQ7</accession>
<feature type="compositionally biased region" description="Low complexity" evidence="1">
    <location>
        <begin position="593"/>
        <end position="614"/>
    </location>
</feature>
<sequence length="629" mass="67312">MPDTDRLYALASTYNHPWLSDEAGPGLLINDAVVAMRWYLTHEREENLAVAGHVSDDDGATWQPLPARELLADAERALVRAAQAPGEEARHTAALLQDALAAEAADWLDHRLRHVQPDDPAQDRPNTPAPASWRRGGQIWALALGTVPHAEVLAHLTAQHAVPQPEGTARLRAAALETLGALALAEEPEYGDPAELLAALAHMNRLTFGFEIGQLRGLAQDAEQSLMNHLITRLPETAPVAEAHPDPQHPANQAARTYLRRLSLIGPDGEERLLADAAHDLTKALAAAEDAEQHPAPLPDVDANVEADAIPGYPKHLPGELQAAAQWRLLSPAARRSAEQTMEQLVRAATALTQSTAAADPNRPPSAQEDQALLAHSRLHGELDELTARHALLMHASVLADAEAAAVPATHEAIVAAAQASEAQAQPTTAAEVTAAQEAFMAQVNAAEGRIAETLDAQRQLTRDALHRIFPQAVTNSALHTVRTQLVEHSGLGLDAYNQAYRAMRETGHALESLVARYRSKTLEFGRPTVTTEQLEQARTAAQNADSHFADLQHSRPLTLRAVKALDGAAHLDPSPSDSVATRAARLAARLRESALPATPTAPRTDAAARQAQQHNLQTPQAGPGISPS</sequence>
<organism evidence="2 3">
    <name type="scientific">Streptomyces botrytidirepellens</name>
    <dbReference type="NCBI Taxonomy" id="2486417"/>
    <lineage>
        <taxon>Bacteria</taxon>
        <taxon>Bacillati</taxon>
        <taxon>Actinomycetota</taxon>
        <taxon>Actinomycetes</taxon>
        <taxon>Kitasatosporales</taxon>
        <taxon>Streptomycetaceae</taxon>
        <taxon>Streptomyces</taxon>
    </lineage>
</organism>
<reference evidence="2 3" key="1">
    <citation type="submission" date="2018-11" db="EMBL/GenBank/DDBJ databases">
        <title>The Potential of Streptomyces as Biocontrol Agents against the Tomato grey mould, Botrytis cinerea (Gray mold) Frontiers in Microbiology.</title>
        <authorList>
            <person name="Li D."/>
        </authorList>
    </citation>
    <scope>NUCLEOTIDE SEQUENCE [LARGE SCALE GENOMIC DNA]</scope>
    <source>
        <strain evidence="2 3">NEAU-LD23</strain>
    </source>
</reference>
<comment type="caution">
    <text evidence="2">The sequence shown here is derived from an EMBL/GenBank/DDBJ whole genome shotgun (WGS) entry which is preliminary data.</text>
</comment>
<protein>
    <submittedName>
        <fullName evidence="2">Uncharacterized protein</fullName>
    </submittedName>
</protein>
<dbReference type="RefSeq" id="WP_123108291.1">
    <property type="nucleotide sequence ID" value="NZ_RIBZ01000869.1"/>
</dbReference>
<proteinExistence type="predicted"/>
<dbReference type="EMBL" id="RIBZ01000869">
    <property type="protein sequence ID" value="RNF81161.1"/>
    <property type="molecule type" value="Genomic_DNA"/>
</dbReference>
<name>A0A3M8SIQ7_9ACTN</name>
<keyword evidence="3" id="KW-1185">Reference proteome</keyword>
<gene>
    <name evidence="2" type="ORF">EEJ42_47110</name>
</gene>
<evidence type="ECO:0000313" key="2">
    <source>
        <dbReference type="EMBL" id="RNF81161.1"/>
    </source>
</evidence>
<dbReference type="Proteomes" id="UP000275401">
    <property type="component" value="Unassembled WGS sequence"/>
</dbReference>
<feature type="region of interest" description="Disordered" evidence="1">
    <location>
        <begin position="593"/>
        <end position="629"/>
    </location>
</feature>